<dbReference type="Gene3D" id="1.10.10.60">
    <property type="entry name" value="Homeodomain-like"/>
    <property type="match status" value="1"/>
</dbReference>
<dbReference type="GO" id="GO:0005634">
    <property type="term" value="C:nucleus"/>
    <property type="evidence" value="ECO:0007669"/>
    <property type="project" value="UniProtKB-SubCell"/>
</dbReference>
<dbReference type="EMBL" id="CCBP010000119">
    <property type="protein sequence ID" value="CDO72977.1"/>
    <property type="molecule type" value="Genomic_DNA"/>
</dbReference>
<gene>
    <name evidence="4" type="ORF">BN946_scf185007.g31</name>
</gene>
<feature type="region of interest" description="Disordered" evidence="2">
    <location>
        <begin position="1"/>
        <end position="66"/>
    </location>
</feature>
<dbReference type="SUPFAM" id="SSF46689">
    <property type="entry name" value="Homeodomain-like"/>
    <property type="match status" value="1"/>
</dbReference>
<dbReference type="GO" id="GO:0003677">
    <property type="term" value="F:DNA binding"/>
    <property type="evidence" value="ECO:0007669"/>
    <property type="project" value="UniProtKB-KW"/>
</dbReference>
<reference evidence="4" key="1">
    <citation type="submission" date="2014-01" db="EMBL/GenBank/DDBJ databases">
        <title>The genome of the white-rot fungus Pycnoporus cinnabarinus: a basidiomycete model with a versatile arsenal for lignocellulosic biomass breakdown.</title>
        <authorList>
            <person name="Levasseur A."/>
            <person name="Lomascolo A."/>
            <person name="Ruiz-Duenas F.J."/>
            <person name="Uzan E."/>
            <person name="Piumi F."/>
            <person name="Kues U."/>
            <person name="Ram A.F.J."/>
            <person name="Murat C."/>
            <person name="Haon M."/>
            <person name="Benoit I."/>
            <person name="Arfi Y."/>
            <person name="Chevret D."/>
            <person name="Drula E."/>
            <person name="Kwon M.J."/>
            <person name="Gouret P."/>
            <person name="Lesage-Meessen L."/>
            <person name="Lombard V."/>
            <person name="Mariette J."/>
            <person name="Noirot C."/>
            <person name="Park J."/>
            <person name="Patyshakuliyeva A."/>
            <person name="Wieneger R.A.B."/>
            <person name="Wosten H.A.B."/>
            <person name="Martin F."/>
            <person name="Coutinho P.M."/>
            <person name="de Vries R."/>
            <person name="Martinez A.T."/>
            <person name="Klopp C."/>
            <person name="Pontarotti P."/>
            <person name="Henrissat B."/>
            <person name="Record E."/>
        </authorList>
    </citation>
    <scope>NUCLEOTIDE SEQUENCE [LARGE SCALE GENOMIC DNA]</scope>
    <source>
        <strain evidence="4">BRFM137</strain>
    </source>
</reference>
<comment type="subcellular location">
    <subcellularLocation>
        <location evidence="1">Nucleus</location>
    </subcellularLocation>
</comment>
<evidence type="ECO:0000256" key="2">
    <source>
        <dbReference type="SAM" id="MobiDB-lite"/>
    </source>
</evidence>
<accession>A0A060SEN0</accession>
<organism evidence="4 5">
    <name type="scientific">Pycnoporus cinnabarinus</name>
    <name type="common">Cinnabar-red polypore</name>
    <name type="synonym">Trametes cinnabarina</name>
    <dbReference type="NCBI Taxonomy" id="5643"/>
    <lineage>
        <taxon>Eukaryota</taxon>
        <taxon>Fungi</taxon>
        <taxon>Dikarya</taxon>
        <taxon>Basidiomycota</taxon>
        <taxon>Agaricomycotina</taxon>
        <taxon>Agaricomycetes</taxon>
        <taxon>Polyporales</taxon>
        <taxon>Polyporaceae</taxon>
        <taxon>Trametes</taxon>
    </lineage>
</organism>
<feature type="domain" description="Homeobox" evidence="3">
    <location>
        <begin position="61"/>
        <end position="99"/>
    </location>
</feature>
<dbReference type="AlphaFoldDB" id="A0A060SEN0"/>
<keyword evidence="5" id="KW-1185">Reference proteome</keyword>
<feature type="region of interest" description="Disordered" evidence="2">
    <location>
        <begin position="117"/>
        <end position="142"/>
    </location>
</feature>
<dbReference type="CDD" id="cd00086">
    <property type="entry name" value="homeodomain"/>
    <property type="match status" value="1"/>
</dbReference>
<sequence>MTSDMPSSPRKSRSSSRLASAAYDEDSLGASPATPYGVSSVPVMKASSMEPVRGRPAGDGKRSRHKMTDLQLQRLEELYQADTHPSRAAKEALAAEIGIQLLLSECRPVVSLDSAHVRQTSGETPARIARSPSSSLESVSSDDAATPHALWKFIISSPPPPPPVPNAALHAPHRARQPFGDVQGSRQHKPDLEWACANSAARRKHGYYVYRDEDDSEGESSELEGRSSAQPVPRPNLKRRRRQRQPSSSCGNEWASAVPEEYEKLFPPDLVLGANLLLTLKHSAGPARL</sequence>
<feature type="compositionally biased region" description="Low complexity" evidence="2">
    <location>
        <begin position="131"/>
        <end position="141"/>
    </location>
</feature>
<proteinExistence type="predicted"/>
<dbReference type="Proteomes" id="UP000029665">
    <property type="component" value="Unassembled WGS sequence"/>
</dbReference>
<dbReference type="Pfam" id="PF00046">
    <property type="entry name" value="Homeodomain"/>
    <property type="match status" value="1"/>
</dbReference>
<comment type="caution">
    <text evidence="4">The sequence shown here is derived from an EMBL/GenBank/DDBJ whole genome shotgun (WGS) entry which is preliminary data.</text>
</comment>
<name>A0A060SEN0_PYCCI</name>
<evidence type="ECO:0000259" key="3">
    <source>
        <dbReference type="Pfam" id="PF00046"/>
    </source>
</evidence>
<evidence type="ECO:0000313" key="5">
    <source>
        <dbReference type="Proteomes" id="UP000029665"/>
    </source>
</evidence>
<keyword evidence="1" id="KW-0371">Homeobox</keyword>
<dbReference type="InterPro" id="IPR009057">
    <property type="entry name" value="Homeodomain-like_sf"/>
</dbReference>
<dbReference type="HOGENOM" id="CLU_897441_0_0_1"/>
<keyword evidence="1" id="KW-0539">Nucleus</keyword>
<evidence type="ECO:0000313" key="4">
    <source>
        <dbReference type="EMBL" id="CDO72977.1"/>
    </source>
</evidence>
<evidence type="ECO:0000256" key="1">
    <source>
        <dbReference type="RuleBase" id="RU000682"/>
    </source>
</evidence>
<protein>
    <recommendedName>
        <fullName evidence="3">Homeobox domain-containing protein</fullName>
    </recommendedName>
</protein>
<dbReference type="InterPro" id="IPR001356">
    <property type="entry name" value="HD"/>
</dbReference>
<feature type="compositionally biased region" description="Basic and acidic residues" evidence="2">
    <location>
        <begin position="52"/>
        <end position="61"/>
    </location>
</feature>
<feature type="compositionally biased region" description="Acidic residues" evidence="2">
    <location>
        <begin position="212"/>
        <end position="222"/>
    </location>
</feature>
<feature type="region of interest" description="Disordered" evidence="2">
    <location>
        <begin position="207"/>
        <end position="255"/>
    </location>
</feature>
<dbReference type="STRING" id="5643.A0A060SEN0"/>
<keyword evidence="1" id="KW-0238">DNA-binding</keyword>
<dbReference type="OrthoDB" id="6159439at2759"/>